<gene>
    <name evidence="2" type="ORF">SAMN05444170_5147</name>
</gene>
<evidence type="ECO:0000256" key="1">
    <source>
        <dbReference type="SAM" id="Coils"/>
    </source>
</evidence>
<evidence type="ECO:0000313" key="2">
    <source>
        <dbReference type="EMBL" id="SHN82550.1"/>
    </source>
</evidence>
<reference evidence="3" key="1">
    <citation type="submission" date="2016-11" db="EMBL/GenBank/DDBJ databases">
        <authorList>
            <person name="Varghese N."/>
            <person name="Submissions S."/>
        </authorList>
    </citation>
    <scope>NUCLEOTIDE SEQUENCE [LARGE SCALE GENOMIC DNA]</scope>
    <source>
        <strain evidence="3">GAS401</strain>
    </source>
</reference>
<dbReference type="EMBL" id="LT670849">
    <property type="protein sequence ID" value="SHN82550.1"/>
    <property type="molecule type" value="Genomic_DNA"/>
</dbReference>
<name>A0A1M7UI14_9BRAD</name>
<sequence>MSTPRTRSLEQLRNLMSELTALRARVEEAERNRSQSIVQFNRLLKLRKLEAARDLPPNYGA</sequence>
<keyword evidence="3" id="KW-1185">Reference proteome</keyword>
<feature type="coiled-coil region" evidence="1">
    <location>
        <begin position="9"/>
        <end position="39"/>
    </location>
</feature>
<dbReference type="Proteomes" id="UP000184096">
    <property type="component" value="Chromosome I"/>
</dbReference>
<evidence type="ECO:0000313" key="3">
    <source>
        <dbReference type="Proteomes" id="UP000184096"/>
    </source>
</evidence>
<accession>A0A1M7UI14</accession>
<dbReference type="AlphaFoldDB" id="A0A1M7UI14"/>
<protein>
    <submittedName>
        <fullName evidence="2">Uncharacterized protein</fullName>
    </submittedName>
</protein>
<proteinExistence type="predicted"/>
<keyword evidence="1" id="KW-0175">Coiled coil</keyword>
<organism evidence="2 3">
    <name type="scientific">Bradyrhizobium erythrophlei</name>
    <dbReference type="NCBI Taxonomy" id="1437360"/>
    <lineage>
        <taxon>Bacteria</taxon>
        <taxon>Pseudomonadati</taxon>
        <taxon>Pseudomonadota</taxon>
        <taxon>Alphaproteobacteria</taxon>
        <taxon>Hyphomicrobiales</taxon>
        <taxon>Nitrobacteraceae</taxon>
        <taxon>Bradyrhizobium</taxon>
    </lineage>
</organism>